<comment type="similarity">
    <text evidence="2 10">Belongs to the beta sliding clamp family.</text>
</comment>
<evidence type="ECO:0000256" key="8">
    <source>
        <dbReference type="ARBA" id="ARBA00022932"/>
    </source>
</evidence>
<dbReference type="STRING" id="1430326.B8W66_17680"/>
<dbReference type="PANTHER" id="PTHR30478:SF0">
    <property type="entry name" value="BETA SLIDING CLAMP"/>
    <property type="match status" value="1"/>
</dbReference>
<dbReference type="GO" id="GO:0003677">
    <property type="term" value="F:DNA binding"/>
    <property type="evidence" value="ECO:0007669"/>
    <property type="project" value="UniProtKB-UniRule"/>
</dbReference>
<evidence type="ECO:0000256" key="4">
    <source>
        <dbReference type="ARBA" id="ARBA00022490"/>
    </source>
</evidence>
<dbReference type="GO" id="GO:0009360">
    <property type="term" value="C:DNA polymerase III complex"/>
    <property type="evidence" value="ECO:0007669"/>
    <property type="project" value="InterPro"/>
</dbReference>
<dbReference type="GO" id="GO:0042802">
    <property type="term" value="F:identical protein binding"/>
    <property type="evidence" value="ECO:0007669"/>
    <property type="project" value="UniProtKB-ARBA"/>
</dbReference>
<dbReference type="InterPro" id="IPR046938">
    <property type="entry name" value="DNA_clamp_sf"/>
</dbReference>
<keyword evidence="5 10" id="KW-0808">Transferase</keyword>
<protein>
    <recommendedName>
        <fullName evidence="3 10">Beta sliding clamp</fullName>
    </recommendedName>
</protein>
<evidence type="ECO:0000256" key="10">
    <source>
        <dbReference type="PIRNR" id="PIRNR000804"/>
    </source>
</evidence>
<dbReference type="GO" id="GO:0003887">
    <property type="term" value="F:DNA-directed DNA polymerase activity"/>
    <property type="evidence" value="ECO:0007669"/>
    <property type="project" value="UniProtKB-UniRule"/>
</dbReference>
<proteinExistence type="inferred from homology"/>
<dbReference type="AlphaFoldDB" id="A0A1X2LRK9"/>
<dbReference type="OrthoDB" id="468978at2"/>
<gene>
    <name evidence="14" type="ORF">B8W66_17680</name>
</gene>
<dbReference type="SUPFAM" id="SSF55979">
    <property type="entry name" value="DNA clamp"/>
    <property type="match status" value="3"/>
</dbReference>
<evidence type="ECO:0000256" key="6">
    <source>
        <dbReference type="ARBA" id="ARBA00022695"/>
    </source>
</evidence>
<evidence type="ECO:0000256" key="9">
    <source>
        <dbReference type="ARBA" id="ARBA00023125"/>
    </source>
</evidence>
<dbReference type="NCBIfam" id="TIGR00663">
    <property type="entry name" value="dnan"/>
    <property type="match status" value="1"/>
</dbReference>
<dbReference type="InterPro" id="IPR022634">
    <property type="entry name" value="DNA_polIII_beta_N"/>
</dbReference>
<evidence type="ECO:0000259" key="12">
    <source>
        <dbReference type="Pfam" id="PF02767"/>
    </source>
</evidence>
<dbReference type="GO" id="GO:0006271">
    <property type="term" value="P:DNA strand elongation involved in DNA replication"/>
    <property type="evidence" value="ECO:0007669"/>
    <property type="project" value="TreeGrafter"/>
</dbReference>
<keyword evidence="7 10" id="KW-0235">DNA replication</keyword>
<evidence type="ECO:0000259" key="13">
    <source>
        <dbReference type="Pfam" id="PF02768"/>
    </source>
</evidence>
<feature type="domain" description="DNA polymerase III beta sliding clamp C-terminal" evidence="13">
    <location>
        <begin position="262"/>
        <end position="372"/>
    </location>
</feature>
<dbReference type="PIRSF" id="PIRSF000804">
    <property type="entry name" value="DNA_pol_III_b"/>
    <property type="match status" value="1"/>
</dbReference>
<dbReference type="GO" id="GO:0005737">
    <property type="term" value="C:cytoplasm"/>
    <property type="evidence" value="ECO:0007669"/>
    <property type="project" value="UniProtKB-SubCell"/>
</dbReference>
<keyword evidence="15" id="KW-1185">Reference proteome</keyword>
<comment type="caution">
    <text evidence="14">The sequence shown here is derived from an EMBL/GenBank/DDBJ whole genome shotgun (WGS) entry which is preliminary data.</text>
</comment>
<dbReference type="InterPro" id="IPR001001">
    <property type="entry name" value="DNA_polIII_beta"/>
</dbReference>
<keyword evidence="4 10" id="KW-0963">Cytoplasm</keyword>
<dbReference type="Pfam" id="PF02768">
    <property type="entry name" value="DNA_pol3_beta_3"/>
    <property type="match status" value="1"/>
</dbReference>
<dbReference type="FunFam" id="3.10.150.10:FF:000001">
    <property type="entry name" value="Beta sliding clamp"/>
    <property type="match status" value="1"/>
</dbReference>
<dbReference type="InterPro" id="IPR022637">
    <property type="entry name" value="DNA_polIII_beta_cen"/>
</dbReference>
<evidence type="ECO:0000313" key="15">
    <source>
        <dbReference type="Proteomes" id="UP000193247"/>
    </source>
</evidence>
<comment type="subcellular location">
    <subcellularLocation>
        <location evidence="1 10">Cytoplasm</location>
    </subcellularLocation>
</comment>
<dbReference type="Proteomes" id="UP000193247">
    <property type="component" value="Unassembled WGS sequence"/>
</dbReference>
<dbReference type="CDD" id="cd00140">
    <property type="entry name" value="beta_clamp"/>
    <property type="match status" value="1"/>
</dbReference>
<reference evidence="14 15" key="1">
    <citation type="submission" date="2017-04" db="EMBL/GenBank/DDBJ databases">
        <title>The new phylogeny of genus Mycobacterium.</title>
        <authorList>
            <person name="Tortoli E."/>
            <person name="Trovato A."/>
            <person name="Cirillo D.M."/>
        </authorList>
    </citation>
    <scope>NUCLEOTIDE SEQUENCE [LARGE SCALE GENOMIC DNA]</scope>
    <source>
        <strain evidence="14 15">TBL 1200985</strain>
    </source>
</reference>
<dbReference type="InterPro" id="IPR022635">
    <property type="entry name" value="DNA_polIII_beta_C"/>
</dbReference>
<evidence type="ECO:0000259" key="11">
    <source>
        <dbReference type="Pfam" id="PF00712"/>
    </source>
</evidence>
<dbReference type="FunFam" id="3.10.150.10:FF:000005">
    <property type="entry name" value="Beta sliding clamp"/>
    <property type="match status" value="1"/>
</dbReference>
<dbReference type="GO" id="GO:0008408">
    <property type="term" value="F:3'-5' exonuclease activity"/>
    <property type="evidence" value="ECO:0007669"/>
    <property type="project" value="InterPro"/>
</dbReference>
<comment type="function">
    <text evidence="10">Confers DNA tethering and processivity to DNA polymerases and other proteins. Acts as a clamp, forming a ring around DNA (a reaction catalyzed by the clamp-loading complex) which diffuses in an ATP-independent manner freely and bidirectionally along dsDNA. Initially characterized for its ability to contact the catalytic subunit of DNA polymerase III (Pol III), a complex, multichain enzyme responsible for most of the replicative synthesis in bacteria; Pol III exhibits 3'-5' exonuclease proofreading activity. The beta chain is required for initiation of replication as well as for processivity of DNA replication.</text>
</comment>
<keyword evidence="9" id="KW-0238">DNA-binding</keyword>
<feature type="domain" description="DNA polymerase III beta sliding clamp N-terminal" evidence="11">
    <location>
        <begin position="13"/>
        <end position="130"/>
    </location>
</feature>
<dbReference type="Pfam" id="PF00712">
    <property type="entry name" value="DNA_pol3_beta"/>
    <property type="match status" value="1"/>
</dbReference>
<feature type="domain" description="DNA polymerase III beta sliding clamp central" evidence="12">
    <location>
        <begin position="139"/>
        <end position="260"/>
    </location>
</feature>
<evidence type="ECO:0000313" key="14">
    <source>
        <dbReference type="EMBL" id="OSC39302.1"/>
    </source>
</evidence>
<dbReference type="Pfam" id="PF02767">
    <property type="entry name" value="DNA_pol3_beta_2"/>
    <property type="match status" value="1"/>
</dbReference>
<organism evidence="14 15">
    <name type="scientific">Mycobacterium decipiens</name>
    <dbReference type="NCBI Taxonomy" id="1430326"/>
    <lineage>
        <taxon>Bacteria</taxon>
        <taxon>Bacillati</taxon>
        <taxon>Actinomycetota</taxon>
        <taxon>Actinomycetes</taxon>
        <taxon>Mycobacteriales</taxon>
        <taxon>Mycobacteriaceae</taxon>
        <taxon>Mycobacterium</taxon>
    </lineage>
</organism>
<evidence type="ECO:0000256" key="1">
    <source>
        <dbReference type="ARBA" id="ARBA00004496"/>
    </source>
</evidence>
<evidence type="ECO:0000256" key="7">
    <source>
        <dbReference type="ARBA" id="ARBA00022705"/>
    </source>
</evidence>
<dbReference type="SMART" id="SM00480">
    <property type="entry name" value="POL3Bc"/>
    <property type="match status" value="1"/>
</dbReference>
<dbReference type="Gene3D" id="3.10.150.10">
    <property type="entry name" value="DNA Polymerase III, subunit A, domain 2"/>
    <property type="match status" value="3"/>
</dbReference>
<comment type="subunit">
    <text evidence="10">Forms a ring-shaped head-to-tail homodimer around DNA.</text>
</comment>
<evidence type="ECO:0000256" key="3">
    <source>
        <dbReference type="ARBA" id="ARBA00021035"/>
    </source>
</evidence>
<evidence type="ECO:0000256" key="2">
    <source>
        <dbReference type="ARBA" id="ARBA00010752"/>
    </source>
</evidence>
<dbReference type="PANTHER" id="PTHR30478">
    <property type="entry name" value="DNA POLYMERASE III SUBUNIT BETA"/>
    <property type="match status" value="1"/>
</dbReference>
<sequence length="403" mass="42316">MDAATTRVGLTDLKFRLVRESFADAVSWVAKNLPARPAVPVLAGVLLTGSDDGLTISGFDYEVSAEAQIAAEIASPGSVLVSGRLLSDITRALPNKPVDFYVDGNRVALTCGSARFSLPTMAVEDYPTLPTLPEETGLLPAELFAEAISQVAIAAGRDDTLPMLTGIRVEISGSTVVLAATDRFRLAVRELTWSALSPDVETAVLVPAKTLAEAAKAGIDGTEVRLSLGAGMAVGKDGLLGISGNGKRSTTRLLDAEFPKFRQLLPTEHTAVATMDVAELTEAIKLVALVADRGAQVRMEFADGTLRLSAGADDVGRAEEDLAVDYAGEPLTIAFNPTYLTDGLNSLRSERVSFGFTTPGKPALLRPVSKDDDGVAGLADSKGPFPAVSTDYVYLLMPVRLPG</sequence>
<accession>A0A1X2LRK9</accession>
<keyword evidence="6 10" id="KW-0548">Nucleotidyltransferase</keyword>
<name>A0A1X2LRK9_9MYCO</name>
<keyword evidence="8 10" id="KW-0239">DNA-directed DNA polymerase</keyword>
<evidence type="ECO:0000256" key="5">
    <source>
        <dbReference type="ARBA" id="ARBA00022679"/>
    </source>
</evidence>
<dbReference type="RefSeq" id="WP_085326572.1">
    <property type="nucleotide sequence ID" value="NZ_NCXP01000026.1"/>
</dbReference>
<dbReference type="EMBL" id="NCXP01000026">
    <property type="protein sequence ID" value="OSC39302.1"/>
    <property type="molecule type" value="Genomic_DNA"/>
</dbReference>